<dbReference type="EMBL" id="SRPY01000505">
    <property type="protein sequence ID" value="KAG5922747.1"/>
    <property type="molecule type" value="Genomic_DNA"/>
</dbReference>
<reference evidence="1" key="1">
    <citation type="journal article" date="2020" name="bioRxiv">
        <title>Whole genome comparisons of ergot fungi reveals the divergence and evolution of species within the genus Claviceps are the result of varying mechanisms driving genome evolution and host range expansion.</title>
        <authorList>
            <person name="Wyka S.A."/>
            <person name="Mondo S.J."/>
            <person name="Liu M."/>
            <person name="Dettman J."/>
            <person name="Nalam V."/>
            <person name="Broders K.D."/>
        </authorList>
    </citation>
    <scope>NUCLEOTIDE SEQUENCE</scope>
    <source>
        <strain evidence="1">CCC 489</strain>
    </source>
</reference>
<keyword evidence="2" id="KW-1185">Reference proteome</keyword>
<organism evidence="1 2">
    <name type="scientific">Claviceps africana</name>
    <dbReference type="NCBI Taxonomy" id="83212"/>
    <lineage>
        <taxon>Eukaryota</taxon>
        <taxon>Fungi</taxon>
        <taxon>Dikarya</taxon>
        <taxon>Ascomycota</taxon>
        <taxon>Pezizomycotina</taxon>
        <taxon>Sordariomycetes</taxon>
        <taxon>Hypocreomycetidae</taxon>
        <taxon>Hypocreales</taxon>
        <taxon>Clavicipitaceae</taxon>
        <taxon>Claviceps</taxon>
    </lineage>
</organism>
<proteinExistence type="predicted"/>
<comment type="caution">
    <text evidence="1">The sequence shown here is derived from an EMBL/GenBank/DDBJ whole genome shotgun (WGS) entry which is preliminary data.</text>
</comment>
<dbReference type="Proteomes" id="UP000811619">
    <property type="component" value="Unassembled WGS sequence"/>
</dbReference>
<dbReference type="OrthoDB" id="4777826at2759"/>
<accession>A0A8K0NHH8</accession>
<evidence type="ECO:0000313" key="2">
    <source>
        <dbReference type="Proteomes" id="UP000811619"/>
    </source>
</evidence>
<dbReference type="AlphaFoldDB" id="A0A8K0NHH8"/>
<protein>
    <submittedName>
        <fullName evidence="1">Uncharacterized protein</fullName>
    </submittedName>
</protein>
<sequence>MATATNKGKTGIWSDPVLLHDLVMCFYSATTEAGVMTAEIRKDVEARMKNLNHQVTWEGIRTIIIDRTHNNALLHDMRRKKKSIGSFLRAVFQHVKSTPESTGSNLV</sequence>
<name>A0A8K0NHH8_9HYPO</name>
<evidence type="ECO:0000313" key="1">
    <source>
        <dbReference type="EMBL" id="KAG5922747.1"/>
    </source>
</evidence>
<gene>
    <name evidence="1" type="ORF">E4U42_005349</name>
</gene>